<sequence length="110" mass="12636">MPFSARYELTLLCLTMPLLLFAQVDTQCKRPHQRTTGHVNLPCCLETQNGTIKESVNACYIQNENTFSNCKIHAYIFTKAHKAWCVDPTSSWLPGRLQRLQRRGIFCCTL</sequence>
<dbReference type="GO" id="GO:0006955">
    <property type="term" value="P:immune response"/>
    <property type="evidence" value="ECO:0007669"/>
    <property type="project" value="InterPro"/>
</dbReference>
<dbReference type="InterPro" id="IPR036048">
    <property type="entry name" value="Interleukin_8-like_sf"/>
</dbReference>
<dbReference type="GO" id="GO:0005615">
    <property type="term" value="C:extracellular space"/>
    <property type="evidence" value="ECO:0007669"/>
    <property type="project" value="UniProtKB-KW"/>
</dbReference>
<keyword evidence="2" id="KW-0732">Signal</keyword>
<name>A6PZ56_DICLA</name>
<evidence type="ECO:0000256" key="1">
    <source>
        <dbReference type="ARBA" id="ARBA00022514"/>
    </source>
</evidence>
<proteinExistence type="evidence at transcript level"/>
<protein>
    <submittedName>
        <fullName evidence="4">CC chemokine 2</fullName>
    </submittedName>
</protein>
<reference evidence="4" key="2">
    <citation type="submission" date="2007-01" db="EMBL/GenBank/DDBJ databases">
        <title>Vibrio anguillarum evades the immune response of the bony fish sea bass (Dicentrarchus labrax L.) through the inhibition of leukocyte respiratory burst and down-regulation of apoptotic caspases.</title>
        <authorList>
            <person name="Sepulcre M.P."/>
            <person name="Sarropoulou E."/>
            <person name="Kotoulas G."/>
            <person name="Meseguer J."/>
            <person name="Mulero V."/>
        </authorList>
    </citation>
    <scope>NUCLEOTIDE SEQUENCE</scope>
</reference>
<dbReference type="GO" id="GO:0008009">
    <property type="term" value="F:chemokine activity"/>
    <property type="evidence" value="ECO:0007669"/>
    <property type="project" value="InterPro"/>
</dbReference>
<reference evidence="4" key="1">
    <citation type="journal article" date="2007" name="Mol. Immunol.">
        <title>Vibrio anguillarum evades the immune response of the bony fish sea bass (Dicentrarchus labrax L.) through the inhibition of leukocyte respiratory burst and down-regulation of apoptotic caspases.</title>
        <authorList>
            <person name="Sepulcre M.P."/>
            <person name="Sarropoulou E."/>
            <person name="Kotoulab G."/>
            <person name="Meseguer J."/>
            <person name="Mulero V."/>
        </authorList>
    </citation>
    <scope>NUCLEOTIDE SEQUENCE</scope>
</reference>
<gene>
    <name evidence="4" type="primary">cc2</name>
</gene>
<evidence type="ECO:0000256" key="2">
    <source>
        <dbReference type="SAM" id="SignalP"/>
    </source>
</evidence>
<organism evidence="4">
    <name type="scientific">Dicentrarchus labrax</name>
    <name type="common">European seabass</name>
    <name type="synonym">Morone labrax</name>
    <dbReference type="NCBI Taxonomy" id="13489"/>
    <lineage>
        <taxon>Eukaryota</taxon>
        <taxon>Metazoa</taxon>
        <taxon>Chordata</taxon>
        <taxon>Craniata</taxon>
        <taxon>Vertebrata</taxon>
        <taxon>Euteleostomi</taxon>
        <taxon>Actinopterygii</taxon>
        <taxon>Neopterygii</taxon>
        <taxon>Teleostei</taxon>
        <taxon>Neoteleostei</taxon>
        <taxon>Acanthomorphata</taxon>
        <taxon>Eupercaria</taxon>
        <taxon>Moronidae</taxon>
        <taxon>Dicentrarchus</taxon>
    </lineage>
</organism>
<feature type="chain" id="PRO_5005660241" evidence="2">
    <location>
        <begin position="27"/>
        <end position="110"/>
    </location>
</feature>
<evidence type="ECO:0000259" key="3">
    <source>
        <dbReference type="Pfam" id="PF00048"/>
    </source>
</evidence>
<keyword evidence="1" id="KW-0202">Cytokine</keyword>
<dbReference type="InterPro" id="IPR001811">
    <property type="entry name" value="Chemokine_IL8-like_dom"/>
</dbReference>
<dbReference type="Pfam" id="PF00048">
    <property type="entry name" value="IL8"/>
    <property type="match status" value="1"/>
</dbReference>
<dbReference type="EMBL" id="AM490066">
    <property type="protein sequence ID" value="CAM32189.1"/>
    <property type="molecule type" value="mRNA"/>
</dbReference>
<feature type="signal peptide" evidence="2">
    <location>
        <begin position="1"/>
        <end position="26"/>
    </location>
</feature>
<dbReference type="Gene3D" id="2.40.50.40">
    <property type="match status" value="1"/>
</dbReference>
<dbReference type="AlphaFoldDB" id="A6PZ56"/>
<feature type="domain" description="Chemokine interleukin-8-like" evidence="3">
    <location>
        <begin position="43"/>
        <end position="98"/>
    </location>
</feature>
<evidence type="ECO:0000313" key="4">
    <source>
        <dbReference type="EMBL" id="CAM32189.1"/>
    </source>
</evidence>
<dbReference type="SUPFAM" id="SSF54117">
    <property type="entry name" value="Interleukin 8-like chemokines"/>
    <property type="match status" value="1"/>
</dbReference>
<accession>A6PZ56</accession>